<dbReference type="AlphaFoldDB" id="A0A197JFH4"/>
<feature type="transmembrane region" description="Helical" evidence="6">
    <location>
        <begin position="431"/>
        <end position="450"/>
    </location>
</feature>
<feature type="transmembrane region" description="Helical" evidence="6">
    <location>
        <begin position="490"/>
        <end position="512"/>
    </location>
</feature>
<evidence type="ECO:0000256" key="3">
    <source>
        <dbReference type="ARBA" id="ARBA00022989"/>
    </source>
</evidence>
<organism evidence="8 9">
    <name type="scientific">Linnemannia elongata AG-77</name>
    <dbReference type="NCBI Taxonomy" id="1314771"/>
    <lineage>
        <taxon>Eukaryota</taxon>
        <taxon>Fungi</taxon>
        <taxon>Fungi incertae sedis</taxon>
        <taxon>Mucoromycota</taxon>
        <taxon>Mortierellomycotina</taxon>
        <taxon>Mortierellomycetes</taxon>
        <taxon>Mortierellales</taxon>
        <taxon>Mortierellaceae</taxon>
        <taxon>Linnemannia</taxon>
    </lineage>
</organism>
<proteinExistence type="predicted"/>
<keyword evidence="9" id="KW-1185">Reference proteome</keyword>
<dbReference type="InterPro" id="IPR036259">
    <property type="entry name" value="MFS_trans_sf"/>
</dbReference>
<evidence type="ECO:0000259" key="7">
    <source>
        <dbReference type="Pfam" id="PF06813"/>
    </source>
</evidence>
<evidence type="ECO:0000256" key="6">
    <source>
        <dbReference type="SAM" id="Phobius"/>
    </source>
</evidence>
<comment type="subcellular location">
    <subcellularLocation>
        <location evidence="1">Membrane</location>
        <topology evidence="1">Multi-pass membrane protein</topology>
    </subcellularLocation>
</comment>
<reference evidence="8 9" key="1">
    <citation type="submission" date="2016-05" db="EMBL/GenBank/DDBJ databases">
        <title>Genome sequencing reveals origins of a unique bacterial endosymbiosis in the earliest lineages of terrestrial Fungi.</title>
        <authorList>
            <consortium name="DOE Joint Genome Institute"/>
            <person name="Uehling J."/>
            <person name="Gryganskyi A."/>
            <person name="Hameed K."/>
            <person name="Tschaplinski T."/>
            <person name="Misztal P."/>
            <person name="Wu S."/>
            <person name="Desiro A."/>
            <person name="Vande Pol N."/>
            <person name="Du Z.-Y."/>
            <person name="Zienkiewicz A."/>
            <person name="Zienkiewicz K."/>
            <person name="Morin E."/>
            <person name="Tisserant E."/>
            <person name="Splivallo R."/>
            <person name="Hainaut M."/>
            <person name="Henrissat B."/>
            <person name="Ohm R."/>
            <person name="Kuo A."/>
            <person name="Yan J."/>
            <person name="Lipzen A."/>
            <person name="Nolan M."/>
            <person name="Labutti K."/>
            <person name="Barry K."/>
            <person name="Goldstein A."/>
            <person name="Labbe J."/>
            <person name="Schadt C."/>
            <person name="Tuskan G."/>
            <person name="Grigoriev I."/>
            <person name="Martin F."/>
            <person name="Vilgalys R."/>
            <person name="Bonito G."/>
        </authorList>
    </citation>
    <scope>NUCLEOTIDE SEQUENCE [LARGE SCALE GENOMIC DNA]</scope>
    <source>
        <strain evidence="8 9">AG-77</strain>
    </source>
</reference>
<dbReference type="Gene3D" id="1.20.1250.20">
    <property type="entry name" value="MFS general substrate transporter like domains"/>
    <property type="match status" value="2"/>
</dbReference>
<dbReference type="GO" id="GO:0016020">
    <property type="term" value="C:membrane"/>
    <property type="evidence" value="ECO:0007669"/>
    <property type="project" value="UniProtKB-SubCell"/>
</dbReference>
<feature type="transmembrane region" description="Helical" evidence="6">
    <location>
        <begin position="52"/>
        <end position="72"/>
    </location>
</feature>
<dbReference type="SUPFAM" id="SSF103473">
    <property type="entry name" value="MFS general substrate transporter"/>
    <property type="match status" value="1"/>
</dbReference>
<evidence type="ECO:0000313" key="9">
    <source>
        <dbReference type="Proteomes" id="UP000078512"/>
    </source>
</evidence>
<dbReference type="PANTHER" id="PTHR21576">
    <property type="entry name" value="UNCHARACTERIZED NODULIN-LIKE PROTEIN"/>
    <property type="match status" value="1"/>
</dbReference>
<evidence type="ECO:0000256" key="2">
    <source>
        <dbReference type="ARBA" id="ARBA00022692"/>
    </source>
</evidence>
<keyword evidence="4 6" id="KW-0472">Membrane</keyword>
<dbReference type="InterPro" id="IPR010658">
    <property type="entry name" value="Nodulin-like"/>
</dbReference>
<sequence length="581" mass="62153">MSMKISSTNMIKYLSLAIGIMVMALSGSLFSFASFSTDLKARFGFSSSNINLLSAIGDTSMYVGFLIVGPIYDHYGERWTMITASILTFLGYGGMYIAYAKAWGGLGFLMVLYCLAGVASTAGYLAALAANMANFPASTSGTVSGILLAFFGLSATLFSQIKTHLFSGHDEVADPNSTLKGTKATQTFLLFLTIITTAIYLIGAVFMVKIKKPVVKTLDSGSSSNTTVNDSSDIEKRAAVAAAAAAAAATTPNATVGSTPIQALSRSTTFTPSMKNGREGWNNSSTTLDKESVAPRTAHHLPGDTILESTAPALTAPNNNGGIITTTDASKTWFNPYLTSIDMKPRALLVESTFWFFVIAQVSQQGFSYINNVDSIVHAILDPLDPSTATRAISLTGLHVTLISIGNCLGRLASGILSDWVINRYRISRSIFFFISEILILIPLIIMGFSTSIVSMPLLIISSCLIGATYGATGALFASMTRDFFGDTYYGTNCGMVMVLNGFNPIIANQIYGVFYDRAVEKMGLTHESQPSEDHMTCLGSACYDSGFKIASLLQVVCVVAAGLLFWTHMRKGRKLMQNMA</sequence>
<dbReference type="EMBL" id="KV442125">
    <property type="protein sequence ID" value="OAQ23246.1"/>
    <property type="molecule type" value="Genomic_DNA"/>
</dbReference>
<dbReference type="Proteomes" id="UP000078512">
    <property type="component" value="Unassembled WGS sequence"/>
</dbReference>
<evidence type="ECO:0000313" key="8">
    <source>
        <dbReference type="EMBL" id="OAQ23246.1"/>
    </source>
</evidence>
<dbReference type="OrthoDB" id="410267at2759"/>
<feature type="transmembrane region" description="Helical" evidence="6">
    <location>
        <begin position="550"/>
        <end position="570"/>
    </location>
</feature>
<keyword evidence="3 6" id="KW-1133">Transmembrane helix</keyword>
<feature type="transmembrane region" description="Helical" evidence="6">
    <location>
        <begin position="188"/>
        <end position="208"/>
    </location>
</feature>
<evidence type="ECO:0000256" key="4">
    <source>
        <dbReference type="ARBA" id="ARBA00023136"/>
    </source>
</evidence>
<evidence type="ECO:0000256" key="1">
    <source>
        <dbReference type="ARBA" id="ARBA00004141"/>
    </source>
</evidence>
<accession>A0A197JFH4</accession>
<feature type="transmembrane region" description="Helical" evidence="6">
    <location>
        <begin position="105"/>
        <end position="130"/>
    </location>
</feature>
<keyword evidence="2 6" id="KW-0812">Transmembrane</keyword>
<dbReference type="Pfam" id="PF06813">
    <property type="entry name" value="Nodulin-like"/>
    <property type="match status" value="1"/>
</dbReference>
<feature type="transmembrane region" description="Helical" evidence="6">
    <location>
        <begin position="142"/>
        <end position="161"/>
    </location>
</feature>
<feature type="domain" description="Nodulin-like" evidence="7">
    <location>
        <begin position="13"/>
        <end position="214"/>
    </location>
</feature>
<dbReference type="STRING" id="1314771.A0A197JFH4"/>
<feature type="transmembrane region" description="Helical" evidence="6">
    <location>
        <begin position="456"/>
        <end position="478"/>
    </location>
</feature>
<name>A0A197JFH4_9FUNG</name>
<dbReference type="PANTHER" id="PTHR21576:SF158">
    <property type="entry name" value="RIBOSOMAL RNA-PROCESSING PROTEIN 12-LIKE CONSERVED DOMAIN-CONTAINING PROTEIN"/>
    <property type="match status" value="1"/>
</dbReference>
<gene>
    <name evidence="8" type="ORF">K457DRAFT_142888</name>
</gene>
<evidence type="ECO:0000256" key="5">
    <source>
        <dbReference type="SAM" id="MobiDB-lite"/>
    </source>
</evidence>
<protein>
    <submittedName>
        <fullName evidence="8">MFS general substrate transporter</fullName>
    </submittedName>
</protein>
<feature type="transmembrane region" description="Helical" evidence="6">
    <location>
        <begin position="79"/>
        <end position="99"/>
    </location>
</feature>
<feature type="region of interest" description="Disordered" evidence="5">
    <location>
        <begin position="267"/>
        <end position="294"/>
    </location>
</feature>
<feature type="transmembrane region" description="Helical" evidence="6">
    <location>
        <begin position="12"/>
        <end position="32"/>
    </location>
</feature>